<keyword evidence="3" id="KW-1185">Reference proteome</keyword>
<dbReference type="Proteomes" id="UP000634136">
    <property type="component" value="Unassembled WGS sequence"/>
</dbReference>
<sequence>MGSDRSNVFRHDFIDLTGDHESHSSITSTQIPKYNAKRSSTKPHAKNYLMPPCATQHHPITLSIQSTKPAILLDFLISAKFVWG</sequence>
<name>A0A834WY97_9FABA</name>
<gene>
    <name evidence="2" type="ORF">G2W53_009557</name>
</gene>
<organism evidence="2 3">
    <name type="scientific">Senna tora</name>
    <dbReference type="NCBI Taxonomy" id="362788"/>
    <lineage>
        <taxon>Eukaryota</taxon>
        <taxon>Viridiplantae</taxon>
        <taxon>Streptophyta</taxon>
        <taxon>Embryophyta</taxon>
        <taxon>Tracheophyta</taxon>
        <taxon>Spermatophyta</taxon>
        <taxon>Magnoliopsida</taxon>
        <taxon>eudicotyledons</taxon>
        <taxon>Gunneridae</taxon>
        <taxon>Pentapetalae</taxon>
        <taxon>rosids</taxon>
        <taxon>fabids</taxon>
        <taxon>Fabales</taxon>
        <taxon>Fabaceae</taxon>
        <taxon>Caesalpinioideae</taxon>
        <taxon>Cassia clade</taxon>
        <taxon>Senna</taxon>
    </lineage>
</organism>
<dbReference type="AlphaFoldDB" id="A0A834WY97"/>
<evidence type="ECO:0000313" key="3">
    <source>
        <dbReference type="Proteomes" id="UP000634136"/>
    </source>
</evidence>
<dbReference type="EMBL" id="JAAIUW010000004">
    <property type="protein sequence ID" value="KAF7834698.1"/>
    <property type="molecule type" value="Genomic_DNA"/>
</dbReference>
<feature type="compositionally biased region" description="Basic residues" evidence="1">
    <location>
        <begin position="35"/>
        <end position="45"/>
    </location>
</feature>
<proteinExistence type="predicted"/>
<evidence type="ECO:0000256" key="1">
    <source>
        <dbReference type="SAM" id="MobiDB-lite"/>
    </source>
</evidence>
<protein>
    <submittedName>
        <fullName evidence="2">Uncharacterized protein</fullName>
    </submittedName>
</protein>
<reference evidence="2" key="1">
    <citation type="submission" date="2020-09" db="EMBL/GenBank/DDBJ databases">
        <title>Genome-Enabled Discovery of Anthraquinone Biosynthesis in Senna tora.</title>
        <authorList>
            <person name="Kang S.-H."/>
            <person name="Pandey R.P."/>
            <person name="Lee C.-M."/>
            <person name="Sim J.-S."/>
            <person name="Jeong J.-T."/>
            <person name="Choi B.-S."/>
            <person name="Jung M."/>
            <person name="Ginzburg D."/>
            <person name="Zhao K."/>
            <person name="Won S.Y."/>
            <person name="Oh T.-J."/>
            <person name="Yu Y."/>
            <person name="Kim N.-H."/>
            <person name="Lee O.R."/>
            <person name="Lee T.-H."/>
            <person name="Bashyal P."/>
            <person name="Kim T.-S."/>
            <person name="Lee W.-H."/>
            <person name="Kawkins C."/>
            <person name="Kim C.-K."/>
            <person name="Kim J.S."/>
            <person name="Ahn B.O."/>
            <person name="Rhee S.Y."/>
            <person name="Sohng J.K."/>
        </authorList>
    </citation>
    <scope>NUCLEOTIDE SEQUENCE</scope>
    <source>
        <tissue evidence="2">Leaf</tissue>
    </source>
</reference>
<evidence type="ECO:0000313" key="2">
    <source>
        <dbReference type="EMBL" id="KAF7834698.1"/>
    </source>
</evidence>
<accession>A0A834WY97</accession>
<feature type="region of interest" description="Disordered" evidence="1">
    <location>
        <begin position="20"/>
        <end position="46"/>
    </location>
</feature>
<comment type="caution">
    <text evidence="2">The sequence shown here is derived from an EMBL/GenBank/DDBJ whole genome shotgun (WGS) entry which is preliminary data.</text>
</comment>